<dbReference type="PANTHER" id="PTHR45586:SF1">
    <property type="entry name" value="LIPOPOLYSACCHARIDE ASSEMBLY PROTEIN B"/>
    <property type="match status" value="1"/>
</dbReference>
<dbReference type="NCBIfam" id="TIGR03939">
    <property type="entry name" value="PGA_TPR_OMP"/>
    <property type="match status" value="1"/>
</dbReference>
<evidence type="ECO:0000313" key="4">
    <source>
        <dbReference type="EMBL" id="PWC16058.1"/>
    </source>
</evidence>
<dbReference type="RefSeq" id="WP_136166513.1">
    <property type="nucleotide sequence ID" value="NZ_KZ819078.1"/>
</dbReference>
<protein>
    <submittedName>
        <fullName evidence="4">Poly-beta-1,6 N-acetyl-D-glucosamine export porin PgaA</fullName>
    </submittedName>
</protein>
<proteinExistence type="predicted"/>
<dbReference type="InterPro" id="IPR019734">
    <property type="entry name" value="TPR_rpt"/>
</dbReference>
<name>A0A2U1U326_9GAMM</name>
<dbReference type="InterPro" id="IPR051012">
    <property type="entry name" value="CellSynth/LPSAsmb/PSIAsmb"/>
</dbReference>
<dbReference type="Proteomes" id="UP000296159">
    <property type="component" value="Unassembled WGS sequence"/>
</dbReference>
<dbReference type="AlphaFoldDB" id="A0A2U1U326"/>
<evidence type="ECO:0000256" key="2">
    <source>
        <dbReference type="ARBA" id="ARBA00022803"/>
    </source>
</evidence>
<dbReference type="SUPFAM" id="SSF48452">
    <property type="entry name" value="TPR-like"/>
    <property type="match status" value="1"/>
</dbReference>
<dbReference type="SMART" id="SM00028">
    <property type="entry name" value="TPR"/>
    <property type="match status" value="2"/>
</dbReference>
<sequence>MPLFNARSHHFYLQWKKWLITFASLGWVGYIQASDYDALIFQARQGDISRATTWLSQQSDQRILTANEVADWLQINGWAGNDHEVIKIWRRYRHVAILPDRALTAVAKSYRNLRQWPESLELWRSVLRRSPNNDDALSGLIMTLTDAGQIAEALSLASERAVRQPDAAHWRELAWVQRVAGRNEDALASVSQAVRLAPDNRALLGDYSAVLASNRISVPALKAARQGELPPAALRQRESEAAAELVRMAFLPSPTEGERFAVADRALARYDALLTRWRADPDARADVRLARIDRMGALLARSRMVDVVSEYQSLRRENDAIPPYARLWVAAAYLYLQQPDKAERLYRSVARDAPREMQHLDEQNNFFYSMAENERIDMAVRLSAQLAGSEPHHRRIYGSPLPAPNDRWLEGQQRLLQSLLLHDALPQAQRHAERLANTAPGNQGLRVDLASVYLIRGWPRRAERELKQAEGLAPRDIRLETQQGLTALDLQQWSQADRLADDVISRYPENSDARRLERLRRVHHMAELRIGGTQGIKSDSPVAGKHDTEIDAALYGAPMADNWRLFSGFAFNQGRFAEGQGINRHVRGGAEFSSRDNWLEAEVSGQNYGDGQKIGARLSGRHDVDDSWRIGGSAERLMKRTPLRALTNGVTANGGEAYLRWRQSERREWRMALAPGWFSDGNRRVEYSLDGKERLYSDAFLTLDFTPSVSGSHNSKSDGSYYSPRHDMALLPAVTLDHLIYRRYETEWRQEVVAGAGGYWQQGESRGAITSLGYGQRVLWNDVLDAGVMVNWDKRPYDGEREQNLSLSFDVNYRF</sequence>
<evidence type="ECO:0000256" key="1">
    <source>
        <dbReference type="ARBA" id="ARBA00022737"/>
    </source>
</evidence>
<organism evidence="4 5">
    <name type="scientific">Brenneria corticis</name>
    <dbReference type="NCBI Taxonomy" id="2173106"/>
    <lineage>
        <taxon>Bacteria</taxon>
        <taxon>Pseudomonadati</taxon>
        <taxon>Pseudomonadota</taxon>
        <taxon>Gammaproteobacteria</taxon>
        <taxon>Enterobacterales</taxon>
        <taxon>Pectobacteriaceae</taxon>
        <taxon>Brenneria</taxon>
    </lineage>
</organism>
<dbReference type="InterPro" id="IPR049003">
    <property type="entry name" value="PgaA_barrel"/>
</dbReference>
<dbReference type="PANTHER" id="PTHR45586">
    <property type="entry name" value="TPR REPEAT-CONTAINING PROTEIN PA4667"/>
    <property type="match status" value="1"/>
</dbReference>
<keyword evidence="1" id="KW-0677">Repeat</keyword>
<dbReference type="EMBL" id="QDKH01000010">
    <property type="protein sequence ID" value="PWC16058.1"/>
    <property type="molecule type" value="Genomic_DNA"/>
</dbReference>
<dbReference type="InterPro" id="IPR023870">
    <property type="entry name" value="PGA_export_porin_PgaA"/>
</dbReference>
<accession>A0A2U1U326</accession>
<dbReference type="InterPro" id="IPR011990">
    <property type="entry name" value="TPR-like_helical_dom_sf"/>
</dbReference>
<dbReference type="NCBIfam" id="NF007468">
    <property type="entry name" value="PRK10049.1"/>
    <property type="match status" value="1"/>
</dbReference>
<dbReference type="GO" id="GO:1901515">
    <property type="term" value="F:poly-beta-1,6-N-acetyl-D-glucosamine transmembrane transporter activity"/>
    <property type="evidence" value="ECO:0007669"/>
    <property type="project" value="InterPro"/>
</dbReference>
<evidence type="ECO:0000259" key="3">
    <source>
        <dbReference type="Pfam" id="PF21197"/>
    </source>
</evidence>
<feature type="domain" description="PgaA membrane beta barrel" evidence="3">
    <location>
        <begin position="522"/>
        <end position="815"/>
    </location>
</feature>
<reference evidence="4 5" key="1">
    <citation type="submission" date="2018-04" db="EMBL/GenBank/DDBJ databases">
        <title>Brenneria corticis sp.nov.</title>
        <authorList>
            <person name="Li Y."/>
        </authorList>
    </citation>
    <scope>NUCLEOTIDE SEQUENCE [LARGE SCALE GENOMIC DNA]</scope>
    <source>
        <strain evidence="4 5">CFCC 11842</strain>
    </source>
</reference>
<dbReference type="Gene3D" id="1.25.40.10">
    <property type="entry name" value="Tetratricopeptide repeat domain"/>
    <property type="match status" value="2"/>
</dbReference>
<gene>
    <name evidence="4" type="ORF">DDT56_11150</name>
</gene>
<keyword evidence="2" id="KW-0802">TPR repeat</keyword>
<dbReference type="Pfam" id="PF21197">
    <property type="entry name" value="PgaA_barrel"/>
    <property type="match status" value="1"/>
</dbReference>
<evidence type="ECO:0000313" key="5">
    <source>
        <dbReference type="Proteomes" id="UP000296159"/>
    </source>
</evidence>
<comment type="caution">
    <text evidence="4">The sequence shown here is derived from an EMBL/GenBank/DDBJ whole genome shotgun (WGS) entry which is preliminary data.</text>
</comment>
<keyword evidence="5" id="KW-1185">Reference proteome</keyword>